<name>A0ABT1N6S9_9GAMM</name>
<evidence type="ECO:0000313" key="3">
    <source>
        <dbReference type="Proteomes" id="UP001524460"/>
    </source>
</evidence>
<evidence type="ECO:0000256" key="1">
    <source>
        <dbReference type="SAM" id="Coils"/>
    </source>
</evidence>
<feature type="coiled-coil region" evidence="1">
    <location>
        <begin position="7"/>
        <end position="34"/>
    </location>
</feature>
<comment type="caution">
    <text evidence="2">The sequence shown here is derived from an EMBL/GenBank/DDBJ whole genome shotgun (WGS) entry which is preliminary data.</text>
</comment>
<evidence type="ECO:0000313" key="2">
    <source>
        <dbReference type="EMBL" id="MCQ1060456.1"/>
    </source>
</evidence>
<proteinExistence type="predicted"/>
<dbReference type="Proteomes" id="UP001524460">
    <property type="component" value="Unassembled WGS sequence"/>
</dbReference>
<gene>
    <name evidence="2" type="ORF">NHN17_20640</name>
</gene>
<keyword evidence="1" id="KW-0175">Coiled coil</keyword>
<feature type="coiled-coil region" evidence="1">
    <location>
        <begin position="192"/>
        <end position="219"/>
    </location>
</feature>
<organism evidence="2 3">
    <name type="scientific">Photobacterium pectinilyticum</name>
    <dbReference type="NCBI Taxonomy" id="2906793"/>
    <lineage>
        <taxon>Bacteria</taxon>
        <taxon>Pseudomonadati</taxon>
        <taxon>Pseudomonadota</taxon>
        <taxon>Gammaproteobacteria</taxon>
        <taxon>Vibrionales</taxon>
        <taxon>Vibrionaceae</taxon>
        <taxon>Photobacterium</taxon>
    </lineage>
</organism>
<keyword evidence="3" id="KW-1185">Reference proteome</keyword>
<sequence>MFNGDLKKEALADLQRASDKNEAATEEVMGASTKLYDLRSICCVDLISKVENYINTLANSPKELDKSFSEYQTETTSFNESVSKLELEAQKSSTTAAGGAAAGVAAGVGTAALAPTAAMAIATTFGTASTGTAISALSGAAATNAALAWIGGGALTAGGGGMVAGKGLLALAGPVGWAIGGVALAGAGMYSRKKNKEIAEKANSERREIEANIRTLDLMLKSTTELYTLTKEHSDGVYDVLISLKATAPNDYKSFTTKHKEMLGALVNHIHSLSKVINKQVDIG</sequence>
<accession>A0ABT1N6S9</accession>
<dbReference type="EMBL" id="JANEYT010000072">
    <property type="protein sequence ID" value="MCQ1060456.1"/>
    <property type="molecule type" value="Genomic_DNA"/>
</dbReference>
<protein>
    <recommendedName>
        <fullName evidence="4">Glycine zipper family protein</fullName>
    </recommendedName>
</protein>
<reference evidence="2 3" key="1">
    <citation type="submission" date="2022-07" db="EMBL/GenBank/DDBJ databases">
        <title>Photobacterium pectinilyticum sp. nov., a marine bacterium isolated from surface seawater of Qingdao offshore.</title>
        <authorList>
            <person name="Wang X."/>
        </authorList>
    </citation>
    <scope>NUCLEOTIDE SEQUENCE [LARGE SCALE GENOMIC DNA]</scope>
    <source>
        <strain evidence="2 3">ZSDE20</strain>
    </source>
</reference>
<evidence type="ECO:0008006" key="4">
    <source>
        <dbReference type="Google" id="ProtNLM"/>
    </source>
</evidence>
<dbReference type="RefSeq" id="WP_255044533.1">
    <property type="nucleotide sequence ID" value="NZ_JANEYT010000072.1"/>
</dbReference>